<keyword evidence="5" id="KW-1185">Reference proteome</keyword>
<dbReference type="GO" id="GO:0006753">
    <property type="term" value="P:nucleoside phosphate metabolic process"/>
    <property type="evidence" value="ECO:0007669"/>
    <property type="project" value="TreeGrafter"/>
</dbReference>
<evidence type="ECO:0000256" key="1">
    <source>
        <dbReference type="ARBA" id="ARBA00001946"/>
    </source>
</evidence>
<protein>
    <submittedName>
        <fullName evidence="4">ADP-ribose pyrophosphatase</fullName>
    </submittedName>
</protein>
<proteinExistence type="predicted"/>
<dbReference type="PANTHER" id="PTHR11839">
    <property type="entry name" value="UDP/ADP-SUGAR PYROPHOSPHATASE"/>
    <property type="match status" value="1"/>
</dbReference>
<dbReference type="PROSITE" id="PS51462">
    <property type="entry name" value="NUDIX"/>
    <property type="match status" value="1"/>
</dbReference>
<dbReference type="Gene3D" id="3.90.79.10">
    <property type="entry name" value="Nucleoside Triphosphate Pyrophosphohydrolase"/>
    <property type="match status" value="1"/>
</dbReference>
<feature type="domain" description="Nudix hydrolase" evidence="3">
    <location>
        <begin position="43"/>
        <end position="174"/>
    </location>
</feature>
<comment type="caution">
    <text evidence="4">The sequence shown here is derived from an EMBL/GenBank/DDBJ whole genome shotgun (WGS) entry which is preliminary data.</text>
</comment>
<comment type="cofactor">
    <cofactor evidence="1">
        <name>Mg(2+)</name>
        <dbReference type="ChEBI" id="CHEBI:18420"/>
    </cofactor>
</comment>
<dbReference type="OrthoDB" id="9806150at2"/>
<evidence type="ECO:0000313" key="4">
    <source>
        <dbReference type="EMBL" id="RSU02387.1"/>
    </source>
</evidence>
<evidence type="ECO:0000313" key="5">
    <source>
        <dbReference type="Proteomes" id="UP000287101"/>
    </source>
</evidence>
<dbReference type="PANTHER" id="PTHR11839:SF18">
    <property type="entry name" value="NUDIX HYDROLASE DOMAIN-CONTAINING PROTEIN"/>
    <property type="match status" value="1"/>
</dbReference>
<name>A0A430A665_9ENTE</name>
<reference evidence="4 5" key="1">
    <citation type="submission" date="2017-05" db="EMBL/GenBank/DDBJ databases">
        <title>Vagococcus spp. assemblies.</title>
        <authorList>
            <person name="Gulvik C.A."/>
        </authorList>
    </citation>
    <scope>NUCLEOTIDE SEQUENCE [LARGE SCALE GENOMIC DNA]</scope>
    <source>
        <strain evidence="4 5">CCUG 41755</strain>
    </source>
</reference>
<evidence type="ECO:0000256" key="2">
    <source>
        <dbReference type="ARBA" id="ARBA00022801"/>
    </source>
</evidence>
<keyword evidence="2" id="KW-0378">Hydrolase</keyword>
<dbReference type="Pfam" id="PF00293">
    <property type="entry name" value="NUDIX"/>
    <property type="match status" value="1"/>
</dbReference>
<dbReference type="SUPFAM" id="SSF55811">
    <property type="entry name" value="Nudix"/>
    <property type="match status" value="1"/>
</dbReference>
<dbReference type="EMBL" id="NGJY01000003">
    <property type="protein sequence ID" value="RSU02387.1"/>
    <property type="molecule type" value="Genomic_DNA"/>
</dbReference>
<accession>A0A430A665</accession>
<dbReference type="GO" id="GO:0019693">
    <property type="term" value="P:ribose phosphate metabolic process"/>
    <property type="evidence" value="ECO:0007669"/>
    <property type="project" value="TreeGrafter"/>
</dbReference>
<gene>
    <name evidence="4" type="ORF">CBF31_08435</name>
</gene>
<dbReference type="InterPro" id="IPR000086">
    <property type="entry name" value="NUDIX_hydrolase_dom"/>
</dbReference>
<dbReference type="GO" id="GO:0016787">
    <property type="term" value="F:hydrolase activity"/>
    <property type="evidence" value="ECO:0007669"/>
    <property type="project" value="UniProtKB-KW"/>
</dbReference>
<dbReference type="FunFam" id="3.90.79.10:FF:000024">
    <property type="entry name" value="ADP-ribose pyrophosphatase"/>
    <property type="match status" value="1"/>
</dbReference>
<dbReference type="AlphaFoldDB" id="A0A430A665"/>
<evidence type="ECO:0000259" key="3">
    <source>
        <dbReference type="PROSITE" id="PS51462"/>
    </source>
</evidence>
<dbReference type="Proteomes" id="UP000287101">
    <property type="component" value="Unassembled WGS sequence"/>
</dbReference>
<dbReference type="RefSeq" id="WP_126831994.1">
    <property type="nucleotide sequence ID" value="NZ_CBCRYB010000009.1"/>
</dbReference>
<dbReference type="GO" id="GO:0005829">
    <property type="term" value="C:cytosol"/>
    <property type="evidence" value="ECO:0007669"/>
    <property type="project" value="TreeGrafter"/>
</dbReference>
<sequence length="186" mass="20828">MTVDNFEEVTVSRRAIFKGKVIEVVVDEVKLPSGEMSQRELVLHNGAVGIMAVTSDDKIVLVEQFRKPLEKTVLEIPAGKIEVGETCYKERARRELEEETSYAAADWSLISDFATAPGFSNERLYLYKATQLKKVADPLPQDDDELIVCHELTLSEAKAAIDSGWIDDAKTIIAIQQWEIQCLKGK</sequence>
<organism evidence="4 5">
    <name type="scientific">Vagococcus fessus</name>
    <dbReference type="NCBI Taxonomy" id="120370"/>
    <lineage>
        <taxon>Bacteria</taxon>
        <taxon>Bacillati</taxon>
        <taxon>Bacillota</taxon>
        <taxon>Bacilli</taxon>
        <taxon>Lactobacillales</taxon>
        <taxon>Enterococcaceae</taxon>
        <taxon>Vagococcus</taxon>
    </lineage>
</organism>
<dbReference type="InterPro" id="IPR015797">
    <property type="entry name" value="NUDIX_hydrolase-like_dom_sf"/>
</dbReference>